<evidence type="ECO:0000313" key="1">
    <source>
        <dbReference type="EMBL" id="RFD24218.1"/>
    </source>
</evidence>
<accession>A0A3E1HCM7</accession>
<dbReference type="OrthoDB" id="4746947at2"/>
<organism evidence="1 2">
    <name type="scientific">Mycobacterium uberis</name>
    <dbReference type="NCBI Taxonomy" id="2162698"/>
    <lineage>
        <taxon>Bacteria</taxon>
        <taxon>Bacillati</taxon>
        <taxon>Actinomycetota</taxon>
        <taxon>Actinomycetes</taxon>
        <taxon>Mycobacteriales</taxon>
        <taxon>Mycobacteriaceae</taxon>
        <taxon>Mycobacterium</taxon>
    </lineage>
</organism>
<comment type="caution">
    <text evidence="1">The sequence shown here is derived from an EMBL/GenBank/DDBJ whole genome shotgun (WGS) entry which is preliminary data.</text>
</comment>
<keyword evidence="2" id="KW-1185">Reference proteome</keyword>
<dbReference type="EMBL" id="QAYL01000033">
    <property type="protein sequence ID" value="RFD24218.1"/>
    <property type="molecule type" value="Genomic_DNA"/>
</dbReference>
<sequence>MTIDPDQIRAKIDAMLTQLPDSAGLEDLTGGSFLAHLGEIALRFSEAHDLLLQALESVEKG</sequence>
<gene>
    <name evidence="1" type="ORF">MUBE_14025</name>
</gene>
<dbReference type="AlphaFoldDB" id="A0A3E1HCM7"/>
<evidence type="ECO:0000313" key="2">
    <source>
        <dbReference type="Proteomes" id="UP000258522"/>
    </source>
</evidence>
<proteinExistence type="predicted"/>
<dbReference type="Proteomes" id="UP000258522">
    <property type="component" value="Unassembled WGS sequence"/>
</dbReference>
<name>A0A3E1HCM7_9MYCO</name>
<protein>
    <submittedName>
        <fullName evidence="1">Uncharacterized protein</fullName>
    </submittedName>
</protein>
<dbReference type="RefSeq" id="WP_116540993.1">
    <property type="nucleotide sequence ID" value="NZ_QAYL01000033.1"/>
</dbReference>
<reference evidence="1 2" key="1">
    <citation type="submission" date="2018-07" db="EMBL/GenBank/DDBJ databases">
        <title>Whole genome sequence of Mycobacterium uberis.</title>
        <authorList>
            <person name="Benjak A."/>
        </authorList>
    </citation>
    <scope>NUCLEOTIDE SEQUENCE [LARGE SCALE GENOMIC DNA]</scope>
    <source>
        <strain evidence="1 2">Jura</strain>
    </source>
</reference>